<feature type="region of interest" description="Disordered" evidence="1">
    <location>
        <begin position="35"/>
        <end position="54"/>
    </location>
</feature>
<feature type="compositionally biased region" description="Basic and acidic residues" evidence="1">
    <location>
        <begin position="90"/>
        <end position="130"/>
    </location>
</feature>
<organism evidence="4 5">
    <name type="scientific">Corynespora cassiicola Philippines</name>
    <dbReference type="NCBI Taxonomy" id="1448308"/>
    <lineage>
        <taxon>Eukaryota</taxon>
        <taxon>Fungi</taxon>
        <taxon>Dikarya</taxon>
        <taxon>Ascomycota</taxon>
        <taxon>Pezizomycotina</taxon>
        <taxon>Dothideomycetes</taxon>
        <taxon>Pleosporomycetidae</taxon>
        <taxon>Pleosporales</taxon>
        <taxon>Corynesporascaceae</taxon>
        <taxon>Corynespora</taxon>
    </lineage>
</organism>
<feature type="region of interest" description="Disordered" evidence="1">
    <location>
        <begin position="1"/>
        <end position="23"/>
    </location>
</feature>
<keyword evidence="5" id="KW-1185">Reference proteome</keyword>
<dbReference type="GO" id="GO:0006629">
    <property type="term" value="P:lipid metabolic process"/>
    <property type="evidence" value="ECO:0007669"/>
    <property type="project" value="InterPro"/>
</dbReference>
<feature type="region of interest" description="Disordered" evidence="1">
    <location>
        <begin position="499"/>
        <end position="545"/>
    </location>
</feature>
<dbReference type="AlphaFoldDB" id="A0A2T2NWI2"/>
<dbReference type="PANTHER" id="PTHR11005">
    <property type="entry name" value="LYSOSOMAL ACID LIPASE-RELATED"/>
    <property type="match status" value="1"/>
</dbReference>
<dbReference type="EMBL" id="KZ678132">
    <property type="protein sequence ID" value="PSN69763.1"/>
    <property type="molecule type" value="Genomic_DNA"/>
</dbReference>
<gene>
    <name evidence="4" type="ORF">BS50DRAFT_547444</name>
</gene>
<protein>
    <submittedName>
        <fullName evidence="4">Alpha/beta-hydrolase</fullName>
    </submittedName>
</protein>
<evidence type="ECO:0000256" key="1">
    <source>
        <dbReference type="SAM" id="MobiDB-lite"/>
    </source>
</evidence>
<feature type="domain" description="Partial AB-hydrolase lipase" evidence="3">
    <location>
        <begin position="191"/>
        <end position="281"/>
    </location>
</feature>
<feature type="compositionally biased region" description="Basic and acidic residues" evidence="1">
    <location>
        <begin position="8"/>
        <end position="20"/>
    </location>
</feature>
<feature type="compositionally biased region" description="Polar residues" evidence="1">
    <location>
        <begin position="136"/>
        <end position="145"/>
    </location>
</feature>
<dbReference type="OrthoDB" id="6130531at2759"/>
<dbReference type="Proteomes" id="UP000240883">
    <property type="component" value="Unassembled WGS sequence"/>
</dbReference>
<evidence type="ECO:0000259" key="3">
    <source>
        <dbReference type="Pfam" id="PF04083"/>
    </source>
</evidence>
<evidence type="ECO:0000313" key="4">
    <source>
        <dbReference type="EMBL" id="PSN69763.1"/>
    </source>
</evidence>
<dbReference type="InterPro" id="IPR029058">
    <property type="entry name" value="AB_hydrolase_fold"/>
</dbReference>
<dbReference type="Gene3D" id="3.40.50.1820">
    <property type="entry name" value="alpha/beta hydrolase"/>
    <property type="match status" value="1"/>
</dbReference>
<accession>A0A2T2NWI2</accession>
<name>A0A2T2NWI2_CORCC</name>
<feature type="compositionally biased region" description="Basic and acidic residues" evidence="1">
    <location>
        <begin position="655"/>
        <end position="667"/>
    </location>
</feature>
<dbReference type="STRING" id="1448308.A0A2T2NWI2"/>
<keyword evidence="2" id="KW-1133">Transmembrane helix</keyword>
<dbReference type="InterPro" id="IPR006693">
    <property type="entry name" value="AB_hydrolase_lipase"/>
</dbReference>
<dbReference type="GO" id="GO:0016787">
    <property type="term" value="F:hydrolase activity"/>
    <property type="evidence" value="ECO:0007669"/>
    <property type="project" value="UniProtKB-KW"/>
</dbReference>
<proteinExistence type="predicted"/>
<keyword evidence="2" id="KW-0812">Transmembrane</keyword>
<feature type="compositionally biased region" description="Acidic residues" evidence="1">
    <location>
        <begin position="516"/>
        <end position="526"/>
    </location>
</feature>
<feature type="region of interest" description="Disordered" evidence="1">
    <location>
        <begin position="90"/>
        <end position="181"/>
    </location>
</feature>
<feature type="transmembrane region" description="Helical" evidence="2">
    <location>
        <begin position="410"/>
        <end position="429"/>
    </location>
</feature>
<reference evidence="4 5" key="1">
    <citation type="journal article" date="2018" name="Front. Microbiol.">
        <title>Genome-Wide Analysis of Corynespora cassiicola Leaf Fall Disease Putative Effectors.</title>
        <authorList>
            <person name="Lopez D."/>
            <person name="Ribeiro S."/>
            <person name="Label P."/>
            <person name="Fumanal B."/>
            <person name="Venisse J.S."/>
            <person name="Kohler A."/>
            <person name="de Oliveira R.R."/>
            <person name="Labutti K."/>
            <person name="Lipzen A."/>
            <person name="Lail K."/>
            <person name="Bauer D."/>
            <person name="Ohm R.A."/>
            <person name="Barry K.W."/>
            <person name="Spatafora J."/>
            <person name="Grigoriev I.V."/>
            <person name="Martin F.M."/>
            <person name="Pujade-Renaud V."/>
        </authorList>
    </citation>
    <scope>NUCLEOTIDE SEQUENCE [LARGE SCALE GENOMIC DNA]</scope>
    <source>
        <strain evidence="4 5">Philippines</strain>
    </source>
</reference>
<sequence>MPSATTAVKEKIERAGEKTKSKTKAAIDFAHQAERLGQYAPNQEDDATGSTHAVEAKFVTAQDPVIQTAGGGRLPAVPVEEAVRLNKLKDVVEDRDPAENEPVKAGTRESKDGTIHGARPDKDFAKRESETDAPLKSTSPPSRTNPLFPPMPIVWAKGKQDQLRQSNVEDGEQTDGFIPLEGGPDKLPCDVRYYARRLGLDCEIFDVQTEDGFIIELWHIYNPREYKRTDDTVRSPHSPDVFLDNAEAVEAAGSQYPPGEKKYPVLMIHGLLQSAGAYCTNDDDSLAFFLAKSGYDVWLGNNRCGFKPRHSMLKYSDPRMWAWNIRQMGVMDLPALISRVLSETGFEKLGLIAHSQGTTQTLVALAKEQRPEIGEKISVFCALAPAAYAGPLIGKMYFKFMRIISPGMFRIIFGIHAFIPFMMTMHAILPPRFYGAMGYRVFSFMFDWTDDRWERDLRDRMFQFAPVYVSAESMRWWLGRECFAKQKCILATREEKIIEDREDEQEDQQLARSGDDTSDSEDEPDIADDKPSANPLDSLKSKHKPRDESRARFAWYGPGTPPFALWVCGNDALVDGRRLLRRFERNREPYVDVVHSKVIEGYEHLDVIWAMDAIEKVGKEVREVLWKTAPKEARRVCRIPRGCADIAEADFYKPKSEQRESATREVDATAGEWSRKAAKQVGGGAGEGDHDLEGEIKKAEEKGV</sequence>
<feature type="region of interest" description="Disordered" evidence="1">
    <location>
        <begin position="655"/>
        <end position="704"/>
    </location>
</feature>
<dbReference type="SUPFAM" id="SSF53474">
    <property type="entry name" value="alpha/beta-Hydrolases"/>
    <property type="match status" value="1"/>
</dbReference>
<evidence type="ECO:0000256" key="2">
    <source>
        <dbReference type="SAM" id="Phobius"/>
    </source>
</evidence>
<feature type="compositionally biased region" description="Basic and acidic residues" evidence="1">
    <location>
        <begin position="687"/>
        <end position="704"/>
    </location>
</feature>
<dbReference type="Pfam" id="PF04083">
    <property type="entry name" value="Abhydro_lipase"/>
    <property type="match status" value="1"/>
</dbReference>
<keyword evidence="2" id="KW-0472">Membrane</keyword>
<evidence type="ECO:0000313" key="5">
    <source>
        <dbReference type="Proteomes" id="UP000240883"/>
    </source>
</evidence>
<keyword evidence="4" id="KW-0378">Hydrolase</keyword>
<feature type="transmembrane region" description="Helical" evidence="2">
    <location>
        <begin position="377"/>
        <end position="398"/>
    </location>
</feature>